<comment type="caution">
    <text evidence="1">The sequence shown here is derived from an EMBL/GenBank/DDBJ whole genome shotgun (WGS) entry which is preliminary data.</text>
</comment>
<sequence length="84" mass="9067">RTTCLRPSVSSALPSAPNFNLGDLLAAEAQQHSVALGRTMSSQQALGRLDYIKRGCGPEPYAFFNLSRDDKLTVIRGCTKGNIN</sequence>
<name>A0A699YBL6_HAELA</name>
<evidence type="ECO:0000313" key="1">
    <source>
        <dbReference type="EMBL" id="GFH06731.1"/>
    </source>
</evidence>
<protein>
    <submittedName>
        <fullName evidence="1">Uncharacterized protein</fullName>
    </submittedName>
</protein>
<dbReference type="AlphaFoldDB" id="A0A699YBL6"/>
<organism evidence="1 2">
    <name type="scientific">Haematococcus lacustris</name>
    <name type="common">Green alga</name>
    <name type="synonym">Haematococcus pluvialis</name>
    <dbReference type="NCBI Taxonomy" id="44745"/>
    <lineage>
        <taxon>Eukaryota</taxon>
        <taxon>Viridiplantae</taxon>
        <taxon>Chlorophyta</taxon>
        <taxon>core chlorophytes</taxon>
        <taxon>Chlorophyceae</taxon>
        <taxon>CS clade</taxon>
        <taxon>Chlamydomonadales</taxon>
        <taxon>Haematococcaceae</taxon>
        <taxon>Haematococcus</taxon>
    </lineage>
</organism>
<accession>A0A699YBL6</accession>
<evidence type="ECO:0000313" key="2">
    <source>
        <dbReference type="Proteomes" id="UP000485058"/>
    </source>
</evidence>
<feature type="non-terminal residue" evidence="1">
    <location>
        <position position="1"/>
    </location>
</feature>
<keyword evidence="2" id="KW-1185">Reference proteome</keyword>
<reference evidence="1 2" key="1">
    <citation type="submission" date="2020-02" db="EMBL/GenBank/DDBJ databases">
        <title>Draft genome sequence of Haematococcus lacustris strain NIES-144.</title>
        <authorList>
            <person name="Morimoto D."/>
            <person name="Nakagawa S."/>
            <person name="Yoshida T."/>
            <person name="Sawayama S."/>
        </authorList>
    </citation>
    <scope>NUCLEOTIDE SEQUENCE [LARGE SCALE GENOMIC DNA]</scope>
    <source>
        <strain evidence="1 2">NIES-144</strain>
    </source>
</reference>
<dbReference type="Proteomes" id="UP000485058">
    <property type="component" value="Unassembled WGS sequence"/>
</dbReference>
<proteinExistence type="predicted"/>
<dbReference type="EMBL" id="BLLF01000053">
    <property type="protein sequence ID" value="GFH06731.1"/>
    <property type="molecule type" value="Genomic_DNA"/>
</dbReference>
<gene>
    <name evidence="1" type="ORF">HaLaN_01410</name>
</gene>
<feature type="non-terminal residue" evidence="1">
    <location>
        <position position="84"/>
    </location>
</feature>